<name>A0A1I7U0Y0_9PELO</name>
<evidence type="ECO:0000259" key="2">
    <source>
        <dbReference type="Pfam" id="PF01827"/>
    </source>
</evidence>
<dbReference type="AlphaFoldDB" id="A0A1I7U0Y0"/>
<proteinExistence type="predicted"/>
<organism evidence="3 4">
    <name type="scientific">Caenorhabditis tropicalis</name>
    <dbReference type="NCBI Taxonomy" id="1561998"/>
    <lineage>
        <taxon>Eukaryota</taxon>
        <taxon>Metazoa</taxon>
        <taxon>Ecdysozoa</taxon>
        <taxon>Nematoda</taxon>
        <taxon>Chromadorea</taxon>
        <taxon>Rhabditida</taxon>
        <taxon>Rhabditina</taxon>
        <taxon>Rhabditomorpha</taxon>
        <taxon>Rhabditoidea</taxon>
        <taxon>Rhabditidae</taxon>
        <taxon>Peloderinae</taxon>
        <taxon>Caenorhabditis</taxon>
    </lineage>
</organism>
<feature type="coiled-coil region" evidence="1">
    <location>
        <begin position="95"/>
        <end position="122"/>
    </location>
</feature>
<dbReference type="Pfam" id="PF01827">
    <property type="entry name" value="FTH"/>
    <property type="match status" value="1"/>
</dbReference>
<keyword evidence="1" id="KW-0175">Coiled coil</keyword>
<dbReference type="eggNOG" id="ENOG502TIW5">
    <property type="taxonomic scope" value="Eukaryota"/>
</dbReference>
<reference evidence="4" key="1">
    <citation type="submission" date="2016-11" db="UniProtKB">
        <authorList>
            <consortium name="WormBaseParasite"/>
        </authorList>
    </citation>
    <scope>IDENTIFICATION</scope>
</reference>
<evidence type="ECO:0000313" key="3">
    <source>
        <dbReference type="Proteomes" id="UP000095282"/>
    </source>
</evidence>
<sequence>MANGRTPEHVLSGLLNYFTCGVSEADALANLLKSQESQPKLFPRVDYREVNFWYESFRNNNFNMYQIPPEFSGPSQLQNLDVLDDIIEKTSVEDQKALRRTCKSLKAKIDKKERTFEKIGQKDVQTIIQNNENGCTVLKDGVATTFETNWFKKLVADFKQMTGRIKTKIAVLNITNHPSITPEEYEVFLGHVSEAMGQLKRKLNVEQIDMRVASENSLDMLLKQIQPNSLTSLELSGCLSEPVFPLGSIPSIQDHWQYLKTLTVYTTTDLQLETLANLDKCDVTLSDVPQRDIASYRNSIVHNSNFVSHVLDASKEVLEAIKSGLEPYTTLTVSDKHFEESADKTGLIPFADSSKGHIKLVDESGFLTLSVLKD</sequence>
<keyword evidence="3" id="KW-1185">Reference proteome</keyword>
<dbReference type="WBParaSite" id="Csp11.Scaffold629.g13756.t1">
    <property type="protein sequence ID" value="Csp11.Scaffold629.g13756.t1"/>
    <property type="gene ID" value="Csp11.Scaffold629.g13756"/>
</dbReference>
<dbReference type="InterPro" id="IPR002900">
    <property type="entry name" value="DUF38/FTH_CAE_spp"/>
</dbReference>
<evidence type="ECO:0000313" key="4">
    <source>
        <dbReference type="WBParaSite" id="Csp11.Scaffold629.g13756.t1"/>
    </source>
</evidence>
<feature type="domain" description="DUF38" evidence="2">
    <location>
        <begin position="198"/>
        <end position="317"/>
    </location>
</feature>
<accession>A0A1I7U0Y0</accession>
<dbReference type="Proteomes" id="UP000095282">
    <property type="component" value="Unplaced"/>
</dbReference>
<protein>
    <submittedName>
        <fullName evidence="4">FTH domain-containing protein</fullName>
    </submittedName>
</protein>
<evidence type="ECO:0000256" key="1">
    <source>
        <dbReference type="SAM" id="Coils"/>
    </source>
</evidence>